<gene>
    <name evidence="1" type="ORF">DPMN_104303</name>
</gene>
<sequence length="50" mass="5517">MPAYTLWVRAADKVCPVRENACIHLMGQSCCDKVCPVRENACIHLTGQGQ</sequence>
<evidence type="ECO:0000313" key="2">
    <source>
        <dbReference type="Proteomes" id="UP000828390"/>
    </source>
</evidence>
<reference evidence="1" key="1">
    <citation type="journal article" date="2019" name="bioRxiv">
        <title>The Genome of the Zebra Mussel, Dreissena polymorpha: A Resource for Invasive Species Research.</title>
        <authorList>
            <person name="McCartney M.A."/>
            <person name="Auch B."/>
            <person name="Kono T."/>
            <person name="Mallez S."/>
            <person name="Zhang Y."/>
            <person name="Obille A."/>
            <person name="Becker A."/>
            <person name="Abrahante J.E."/>
            <person name="Garbe J."/>
            <person name="Badalamenti J.P."/>
            <person name="Herman A."/>
            <person name="Mangelson H."/>
            <person name="Liachko I."/>
            <person name="Sullivan S."/>
            <person name="Sone E.D."/>
            <person name="Koren S."/>
            <person name="Silverstein K.A.T."/>
            <person name="Beckman K.B."/>
            <person name="Gohl D.M."/>
        </authorList>
    </citation>
    <scope>NUCLEOTIDE SEQUENCE</scope>
    <source>
        <strain evidence="1">Duluth1</strain>
        <tissue evidence="1">Whole animal</tissue>
    </source>
</reference>
<proteinExistence type="predicted"/>
<dbReference type="AlphaFoldDB" id="A0A9D4HBQ6"/>
<dbReference type="EMBL" id="JAIWYP010000004">
    <property type="protein sequence ID" value="KAH3831043.1"/>
    <property type="molecule type" value="Genomic_DNA"/>
</dbReference>
<keyword evidence="2" id="KW-1185">Reference proteome</keyword>
<dbReference type="Proteomes" id="UP000828390">
    <property type="component" value="Unassembled WGS sequence"/>
</dbReference>
<comment type="caution">
    <text evidence="1">The sequence shown here is derived from an EMBL/GenBank/DDBJ whole genome shotgun (WGS) entry which is preliminary data.</text>
</comment>
<accession>A0A9D4HBQ6</accession>
<protein>
    <submittedName>
        <fullName evidence="1">Uncharacterized protein</fullName>
    </submittedName>
</protein>
<organism evidence="1 2">
    <name type="scientific">Dreissena polymorpha</name>
    <name type="common">Zebra mussel</name>
    <name type="synonym">Mytilus polymorpha</name>
    <dbReference type="NCBI Taxonomy" id="45954"/>
    <lineage>
        <taxon>Eukaryota</taxon>
        <taxon>Metazoa</taxon>
        <taxon>Spiralia</taxon>
        <taxon>Lophotrochozoa</taxon>
        <taxon>Mollusca</taxon>
        <taxon>Bivalvia</taxon>
        <taxon>Autobranchia</taxon>
        <taxon>Heteroconchia</taxon>
        <taxon>Euheterodonta</taxon>
        <taxon>Imparidentia</taxon>
        <taxon>Neoheterodontei</taxon>
        <taxon>Myida</taxon>
        <taxon>Dreissenoidea</taxon>
        <taxon>Dreissenidae</taxon>
        <taxon>Dreissena</taxon>
    </lineage>
</organism>
<reference evidence="1" key="2">
    <citation type="submission" date="2020-11" db="EMBL/GenBank/DDBJ databases">
        <authorList>
            <person name="McCartney M.A."/>
            <person name="Auch B."/>
            <person name="Kono T."/>
            <person name="Mallez S."/>
            <person name="Becker A."/>
            <person name="Gohl D.M."/>
            <person name="Silverstein K.A.T."/>
            <person name="Koren S."/>
            <person name="Bechman K.B."/>
            <person name="Herman A."/>
            <person name="Abrahante J.E."/>
            <person name="Garbe J."/>
        </authorList>
    </citation>
    <scope>NUCLEOTIDE SEQUENCE</scope>
    <source>
        <strain evidence="1">Duluth1</strain>
        <tissue evidence="1">Whole animal</tissue>
    </source>
</reference>
<name>A0A9D4HBQ6_DREPO</name>
<evidence type="ECO:0000313" key="1">
    <source>
        <dbReference type="EMBL" id="KAH3831043.1"/>
    </source>
</evidence>